<name>A0A6A2YHQ8_HIBSY</name>
<dbReference type="GO" id="GO:0005634">
    <property type="term" value="C:nucleus"/>
    <property type="evidence" value="ECO:0007669"/>
    <property type="project" value="TreeGrafter"/>
</dbReference>
<organism evidence="1 2">
    <name type="scientific">Hibiscus syriacus</name>
    <name type="common">Rose of Sharon</name>
    <dbReference type="NCBI Taxonomy" id="106335"/>
    <lineage>
        <taxon>Eukaryota</taxon>
        <taxon>Viridiplantae</taxon>
        <taxon>Streptophyta</taxon>
        <taxon>Embryophyta</taxon>
        <taxon>Tracheophyta</taxon>
        <taxon>Spermatophyta</taxon>
        <taxon>Magnoliopsida</taxon>
        <taxon>eudicotyledons</taxon>
        <taxon>Gunneridae</taxon>
        <taxon>Pentapetalae</taxon>
        <taxon>rosids</taxon>
        <taxon>malvids</taxon>
        <taxon>Malvales</taxon>
        <taxon>Malvaceae</taxon>
        <taxon>Malvoideae</taxon>
        <taxon>Hibiscus</taxon>
    </lineage>
</organism>
<dbReference type="InterPro" id="IPR050390">
    <property type="entry name" value="C5-Methyltransferase"/>
</dbReference>
<evidence type="ECO:0000313" key="1">
    <source>
        <dbReference type="EMBL" id="KAE8674424.1"/>
    </source>
</evidence>
<dbReference type="PANTHER" id="PTHR23068:SF25">
    <property type="entry name" value="DNA (CYTOSINE-5)-METHYLTRANSFERASE DRM2"/>
    <property type="match status" value="1"/>
</dbReference>
<comment type="caution">
    <text evidence="1">The sequence shown here is derived from an EMBL/GenBank/DDBJ whole genome shotgun (WGS) entry which is preliminary data.</text>
</comment>
<sequence length="452" mass="51843">MRSTLFLDEMSLQEYQNIHIAMSLQNATPLYFWLKWAFKMSRMDLSELDVQNAPNLLNCKAYFQCLFDFNIMIPTRYNFDNVLLWDDFTDIDISSDTKEILNFDYDEENKLLYLTKMGYSGAKDSIAMERCDPDSSIAELTDFICSTQMVKATDALLLQRKLEKKLLNKDDHAVHLLNPMIGFGVPTEPDQVTQRTLLEDAIGPLYFYYENVELALVNVWTEMSRVKLTERICKALETYDDEPPLSVQKYVLDECRKWNLVWVGRNKVVPIEPDEVKILIGFPKNHTRGGGSTRDMFPGGINVLSLFSRISDAKVAFYCLGIPLKTDAQELNGNRLEQLMSRFGEFDLVVGGILLTVSSAASRYSLLYPTLPEPWKGLVDSKTGYLYFWNPLSNLLKDIMDIIMTRKMIDMKEVAMMYQDLSQYHGITRVPIVDLFIPIIHLNGTYSSVIGG</sequence>
<dbReference type="AlphaFoldDB" id="A0A6A2YHQ8"/>
<dbReference type="EMBL" id="VEPZ02001419">
    <property type="protein sequence ID" value="KAE8674424.1"/>
    <property type="molecule type" value="Genomic_DNA"/>
</dbReference>
<gene>
    <name evidence="1" type="ORF">F3Y22_tig00111758pilonHSYRG00416</name>
</gene>
<reference evidence="1" key="1">
    <citation type="submission" date="2019-09" db="EMBL/GenBank/DDBJ databases">
        <title>Draft genome information of white flower Hibiscus syriacus.</title>
        <authorList>
            <person name="Kim Y.-M."/>
        </authorList>
    </citation>
    <scope>NUCLEOTIDE SEQUENCE [LARGE SCALE GENOMIC DNA]</scope>
    <source>
        <strain evidence="1">YM2019G1</strain>
    </source>
</reference>
<dbReference type="GO" id="GO:0003886">
    <property type="term" value="F:DNA (cytosine-5-)-methyltransferase activity"/>
    <property type="evidence" value="ECO:0007669"/>
    <property type="project" value="TreeGrafter"/>
</dbReference>
<accession>A0A6A2YHQ8</accession>
<protein>
    <recommendedName>
        <fullName evidence="3">DNA (Cytosine-5)-methyltransferase DRM1/2</fullName>
    </recommendedName>
</protein>
<dbReference type="Proteomes" id="UP000436088">
    <property type="component" value="Unassembled WGS sequence"/>
</dbReference>
<dbReference type="PANTHER" id="PTHR23068">
    <property type="entry name" value="DNA CYTOSINE-5- -METHYLTRANSFERASE 3-RELATED"/>
    <property type="match status" value="1"/>
</dbReference>
<evidence type="ECO:0000313" key="2">
    <source>
        <dbReference type="Proteomes" id="UP000436088"/>
    </source>
</evidence>
<proteinExistence type="predicted"/>
<evidence type="ECO:0008006" key="3">
    <source>
        <dbReference type="Google" id="ProtNLM"/>
    </source>
</evidence>
<keyword evidence="2" id="KW-1185">Reference proteome</keyword>